<dbReference type="AlphaFoldDB" id="A0A1Q9AZF3"/>
<evidence type="ECO:0000313" key="2">
    <source>
        <dbReference type="EMBL" id="OLP61088.1"/>
    </source>
</evidence>
<name>A0A1Q9AZF3_9HYPH</name>
<keyword evidence="3" id="KW-1185">Reference proteome</keyword>
<dbReference type="NCBIfam" id="TIGR02447">
    <property type="entry name" value="yiiD_Cterm"/>
    <property type="match status" value="1"/>
</dbReference>
<dbReference type="RefSeq" id="WP_075626979.1">
    <property type="nucleotide sequence ID" value="NZ_FOAM01000006.1"/>
</dbReference>
<dbReference type="Proteomes" id="UP000186364">
    <property type="component" value="Unassembled WGS sequence"/>
</dbReference>
<dbReference type="OrthoDB" id="572024at2"/>
<dbReference type="Pfam" id="PF09500">
    <property type="entry name" value="YiiD_C"/>
    <property type="match status" value="1"/>
</dbReference>
<dbReference type="SUPFAM" id="SSF54637">
    <property type="entry name" value="Thioesterase/thiol ester dehydrase-isomerase"/>
    <property type="match status" value="1"/>
</dbReference>
<dbReference type="EMBL" id="MKIP01000034">
    <property type="protein sequence ID" value="OLP61088.1"/>
    <property type="molecule type" value="Genomic_DNA"/>
</dbReference>
<dbReference type="InterPro" id="IPR029069">
    <property type="entry name" value="HotDog_dom_sf"/>
</dbReference>
<feature type="domain" description="Thioesterase putative" evidence="1">
    <location>
        <begin position="5"/>
        <end position="145"/>
    </location>
</feature>
<evidence type="ECO:0000313" key="3">
    <source>
        <dbReference type="Proteomes" id="UP000186364"/>
    </source>
</evidence>
<gene>
    <name evidence="2" type="ORF">BJF93_03305</name>
</gene>
<protein>
    <submittedName>
        <fullName evidence="2">Thioesterase</fullName>
    </submittedName>
</protein>
<dbReference type="InterPro" id="IPR012660">
    <property type="entry name" value="YiiD_C"/>
</dbReference>
<evidence type="ECO:0000259" key="1">
    <source>
        <dbReference type="Pfam" id="PF09500"/>
    </source>
</evidence>
<organism evidence="2 3">
    <name type="scientific">Xaviernesmea oryzae</name>
    <dbReference type="NCBI Taxonomy" id="464029"/>
    <lineage>
        <taxon>Bacteria</taxon>
        <taxon>Pseudomonadati</taxon>
        <taxon>Pseudomonadota</taxon>
        <taxon>Alphaproteobacteria</taxon>
        <taxon>Hyphomicrobiales</taxon>
        <taxon>Rhizobiaceae</taxon>
        <taxon>Rhizobium/Agrobacterium group</taxon>
        <taxon>Xaviernesmea</taxon>
    </lineage>
</organism>
<reference evidence="2 3" key="1">
    <citation type="submission" date="2016-09" db="EMBL/GenBank/DDBJ databases">
        <title>Rhizobium sp. nov., a novel species isolated from the rice rhizosphere.</title>
        <authorList>
            <person name="Zhao J."/>
            <person name="Zhang X."/>
        </authorList>
    </citation>
    <scope>NUCLEOTIDE SEQUENCE [LARGE SCALE GENOMIC DNA]</scope>
    <source>
        <strain evidence="2 3">1.7048</strain>
    </source>
</reference>
<sequence>MDSKQRLEEYLHRQIPLSAAMGVSVSFVSDQSVVLSAPLGPNINHKQTVFGGSASAVAILAAWSLVHLRLEQAGRPSEIVIQANHMAYDKPMVEVFTATSRLVDETVWPAFVKTLARKKRARLDVQSVLASEGLICGRMTGSFVAFLRDRTQEPS</sequence>
<accession>A0A1Q9AZF3</accession>
<comment type="caution">
    <text evidence="2">The sequence shown here is derived from an EMBL/GenBank/DDBJ whole genome shotgun (WGS) entry which is preliminary data.</text>
</comment>
<dbReference type="Gene3D" id="3.10.129.10">
    <property type="entry name" value="Hotdog Thioesterase"/>
    <property type="match status" value="1"/>
</dbReference>
<proteinExistence type="predicted"/>